<evidence type="ECO:0000256" key="1">
    <source>
        <dbReference type="ARBA" id="ARBA00006484"/>
    </source>
</evidence>
<organism evidence="3 4">
    <name type="scientific">Lentzea miocenica</name>
    <dbReference type="NCBI Taxonomy" id="3095431"/>
    <lineage>
        <taxon>Bacteria</taxon>
        <taxon>Bacillati</taxon>
        <taxon>Actinomycetota</taxon>
        <taxon>Actinomycetes</taxon>
        <taxon>Pseudonocardiales</taxon>
        <taxon>Pseudonocardiaceae</taxon>
        <taxon>Lentzea</taxon>
    </lineage>
</organism>
<comment type="caution">
    <text evidence="3">The sequence shown here is derived from an EMBL/GenBank/DDBJ whole genome shotgun (WGS) entry which is preliminary data.</text>
</comment>
<dbReference type="EMBL" id="JAXAVW010000011">
    <property type="protein sequence ID" value="MDX8031642.1"/>
    <property type="molecule type" value="Genomic_DNA"/>
</dbReference>
<dbReference type="RefSeq" id="WP_319966689.1">
    <property type="nucleotide sequence ID" value="NZ_JAXAVW010000011.1"/>
</dbReference>
<dbReference type="Gene3D" id="3.40.50.720">
    <property type="entry name" value="NAD(P)-binding Rossmann-like Domain"/>
    <property type="match status" value="1"/>
</dbReference>
<dbReference type="SUPFAM" id="SSF51735">
    <property type="entry name" value="NAD(P)-binding Rossmann-fold domains"/>
    <property type="match status" value="1"/>
</dbReference>
<keyword evidence="2" id="KW-0560">Oxidoreductase</keyword>
<dbReference type="InterPro" id="IPR036291">
    <property type="entry name" value="NAD(P)-bd_dom_sf"/>
</dbReference>
<keyword evidence="4" id="KW-1185">Reference proteome</keyword>
<dbReference type="InterPro" id="IPR002347">
    <property type="entry name" value="SDR_fam"/>
</dbReference>
<evidence type="ECO:0000256" key="2">
    <source>
        <dbReference type="ARBA" id="ARBA00023002"/>
    </source>
</evidence>
<protein>
    <submittedName>
        <fullName evidence="3">SDR family oxidoreductase</fullName>
    </submittedName>
</protein>
<dbReference type="PANTHER" id="PTHR43477">
    <property type="entry name" value="DIHYDROANTICAPSIN 7-DEHYDROGENASE"/>
    <property type="match status" value="1"/>
</dbReference>
<reference evidence="3 4" key="2">
    <citation type="submission" date="2023-11" db="EMBL/GenBank/DDBJ databases">
        <authorList>
            <person name="Lara A.C."/>
            <person name="Chronakova A."/>
        </authorList>
    </citation>
    <scope>NUCLEOTIDE SEQUENCE [LARGE SCALE GENOMIC DNA]</scope>
    <source>
        <strain evidence="3 4">BCCO 10_0856</strain>
    </source>
</reference>
<reference evidence="3 4" key="1">
    <citation type="submission" date="2023-11" db="EMBL/GenBank/DDBJ databases">
        <title>Lentzea sokolovensis, sp. nov., Lentzea kristufkii, sp. nov., and Lentzea miocenensis, sp. nov., rare actinobacteria from Sokolov Coal Basin, Miocene lacustrine sediment, Czech Republic.</title>
        <authorList>
            <person name="Lara A."/>
            <person name="Kotroba L."/>
            <person name="Nouioui I."/>
            <person name="Neumann-Schaal M."/>
            <person name="Mast Y."/>
            <person name="Chronakova A."/>
        </authorList>
    </citation>
    <scope>NUCLEOTIDE SEQUENCE [LARGE SCALE GENOMIC DNA]</scope>
    <source>
        <strain evidence="3 4">BCCO 10_0856</strain>
    </source>
</reference>
<gene>
    <name evidence="3" type="ORF">SK803_15565</name>
</gene>
<proteinExistence type="inferred from homology"/>
<evidence type="ECO:0000313" key="3">
    <source>
        <dbReference type="EMBL" id="MDX8031642.1"/>
    </source>
</evidence>
<evidence type="ECO:0000313" key="4">
    <source>
        <dbReference type="Proteomes" id="UP001285521"/>
    </source>
</evidence>
<sequence length="242" mass="25461">MNLFGKVAVIYGGAGSIGGAIAEAFVAAGAEVHLAGRTEATLRAKAGQLGARYAVVDATDEQAVDEHAATFERIDISVNAITDNDVQGTPMVEMSVEDYLSPVVTSVRARFLTSRAAARHMIRQKSGVILFFGGTGDASAHRRWQLGGLLAAFDAVESMRRQLAAELGQHGIRVVTLQTGGIPESVPAEHREPIETDIVGETLLGRAATLEDVGRTATFVASDWGRTITGSQVNITCGSVLD</sequence>
<name>A0ABU4T0F1_9PSEU</name>
<accession>A0ABU4T0F1</accession>
<dbReference type="PANTHER" id="PTHR43477:SF1">
    <property type="entry name" value="DIHYDROANTICAPSIN 7-DEHYDROGENASE"/>
    <property type="match status" value="1"/>
</dbReference>
<dbReference type="Pfam" id="PF13561">
    <property type="entry name" value="adh_short_C2"/>
    <property type="match status" value="1"/>
</dbReference>
<dbReference type="PRINTS" id="PR00081">
    <property type="entry name" value="GDHRDH"/>
</dbReference>
<dbReference type="CDD" id="cd05233">
    <property type="entry name" value="SDR_c"/>
    <property type="match status" value="1"/>
</dbReference>
<dbReference type="Proteomes" id="UP001285521">
    <property type="component" value="Unassembled WGS sequence"/>
</dbReference>
<comment type="similarity">
    <text evidence="1">Belongs to the short-chain dehydrogenases/reductases (SDR) family.</text>
</comment>
<dbReference type="InterPro" id="IPR051122">
    <property type="entry name" value="SDR_DHRS6-like"/>
</dbReference>